<comment type="caution">
    <text evidence="2">The sequence shown here is derived from an EMBL/GenBank/DDBJ whole genome shotgun (WGS) entry which is preliminary data.</text>
</comment>
<evidence type="ECO:0000313" key="2">
    <source>
        <dbReference type="EMBL" id="MEJ8646317.1"/>
    </source>
</evidence>
<organism evidence="2 3">
    <name type="scientific">Streptomyces caledonius</name>
    <dbReference type="NCBI Taxonomy" id="3134107"/>
    <lineage>
        <taxon>Bacteria</taxon>
        <taxon>Bacillati</taxon>
        <taxon>Actinomycetota</taxon>
        <taxon>Actinomycetes</taxon>
        <taxon>Kitasatosporales</taxon>
        <taxon>Streptomycetaceae</taxon>
        <taxon>Streptomyces</taxon>
    </lineage>
</organism>
<dbReference type="InterPro" id="IPR038765">
    <property type="entry name" value="Papain-like_cys_pep_sf"/>
</dbReference>
<dbReference type="SUPFAM" id="SSF54001">
    <property type="entry name" value="Cysteine proteinases"/>
    <property type="match status" value="1"/>
</dbReference>
<keyword evidence="3" id="KW-1185">Reference proteome</keyword>
<dbReference type="InterPro" id="IPR001447">
    <property type="entry name" value="Arylamine_N-AcTrfase"/>
</dbReference>
<evidence type="ECO:0000313" key="3">
    <source>
        <dbReference type="Proteomes" id="UP001382904"/>
    </source>
</evidence>
<reference evidence="2 3" key="1">
    <citation type="submission" date="2024-03" db="EMBL/GenBank/DDBJ databases">
        <title>Novel Streptomyces species of biotechnological and ecological value are a feature of Machair soil.</title>
        <authorList>
            <person name="Prole J.R."/>
            <person name="Goodfellow M."/>
            <person name="Allenby N."/>
            <person name="Ward A.C."/>
        </authorList>
    </citation>
    <scope>NUCLEOTIDE SEQUENCE [LARGE SCALE GENOMIC DNA]</scope>
    <source>
        <strain evidence="2 3">MS1.HAVA.3</strain>
    </source>
</reference>
<dbReference type="Pfam" id="PF00797">
    <property type="entry name" value="Acetyltransf_2"/>
    <property type="match status" value="1"/>
</dbReference>
<dbReference type="PANTHER" id="PTHR11786">
    <property type="entry name" value="N-HYDROXYARYLAMINE O-ACETYLTRANSFERASE"/>
    <property type="match status" value="1"/>
</dbReference>
<dbReference type="Gene3D" id="3.30.2140.10">
    <property type="entry name" value="Arylamine N-acetyltransferase"/>
    <property type="match status" value="1"/>
</dbReference>
<accession>A0ABU8UEI8</accession>
<sequence>MRKVDVQSYLQRLGIPDPGPPSVAGLHALHAAHVERVPFETLEIHLGRPTTTDPRESVARILRGRGGYCFHLNGAFATLLHALGYRVSWHRGGVHGTPGSPPPGVTGDHLTLVVVCEGRSWFVDVGLGDALHEPLPLRAATYRQGPFTYRLSRSGVEPGGWRFDHDPRGTFVGMDFSLAPAGPDDFIDWHRRLSTSPDSGFVRIFSAIRRDPHGVDALEGCVLNRTDATGRSQRELDTAGDWFGALADLFGLTLDDTTAAERSMLWSHVYSRHEAWKARRNCP</sequence>
<protein>
    <submittedName>
        <fullName evidence="2">Arylamine N-acetyltransferase</fullName>
    </submittedName>
</protein>
<comment type="similarity">
    <text evidence="1">Belongs to the arylamine N-acetyltransferase family.</text>
</comment>
<proteinExistence type="inferred from homology"/>
<dbReference type="PANTHER" id="PTHR11786:SF0">
    <property type="entry name" value="ARYLAMINE N-ACETYLTRANSFERASE 4-RELATED"/>
    <property type="match status" value="1"/>
</dbReference>
<dbReference type="Proteomes" id="UP001382904">
    <property type="component" value="Unassembled WGS sequence"/>
</dbReference>
<evidence type="ECO:0000256" key="1">
    <source>
        <dbReference type="ARBA" id="ARBA00006547"/>
    </source>
</evidence>
<dbReference type="EMBL" id="JBBKAM010000004">
    <property type="protein sequence ID" value="MEJ8646317.1"/>
    <property type="molecule type" value="Genomic_DNA"/>
</dbReference>
<name>A0ABU8UEI8_9ACTN</name>
<gene>
    <name evidence="2" type="ORF">WKI68_43815</name>
</gene>
<dbReference type="Gene3D" id="2.40.128.150">
    <property type="entry name" value="Cysteine proteinases"/>
    <property type="match status" value="1"/>
</dbReference>